<reference evidence="2" key="1">
    <citation type="journal article" date="2019" name="Int. J. Syst. Evol. Microbiol.">
        <title>The Global Catalogue of Microorganisms (GCM) 10K type strain sequencing project: providing services to taxonomists for standard genome sequencing and annotation.</title>
        <authorList>
            <consortium name="The Broad Institute Genomics Platform"/>
            <consortium name="The Broad Institute Genome Sequencing Center for Infectious Disease"/>
            <person name="Wu L."/>
            <person name="Ma J."/>
        </authorList>
    </citation>
    <scope>NUCLEOTIDE SEQUENCE [LARGE SCALE GENOMIC DNA]</scope>
    <source>
        <strain evidence="2">KCTC 52165</strain>
    </source>
</reference>
<accession>A0ABV7KGK0</accession>
<organism evidence="1 2">
    <name type="scientific">Aquamicrobium soli</name>
    <dbReference type="NCBI Taxonomy" id="1811518"/>
    <lineage>
        <taxon>Bacteria</taxon>
        <taxon>Pseudomonadati</taxon>
        <taxon>Pseudomonadota</taxon>
        <taxon>Alphaproteobacteria</taxon>
        <taxon>Hyphomicrobiales</taxon>
        <taxon>Phyllobacteriaceae</taxon>
        <taxon>Aquamicrobium</taxon>
    </lineage>
</organism>
<name>A0ABV7KGK0_9HYPH</name>
<sequence>MLIGQTDNVPTDNPDDGDSVVFNLSALVDVPSAEDIIPDFGAGDGDVIDLATLLDGALAPLSSAVGEPVSDLAVDLPGAVGNDTYLPLDTVALSYWSVDAGLNILYDDDSPL</sequence>
<dbReference type="RefSeq" id="WP_378224765.1">
    <property type="nucleotide sequence ID" value="NZ_JBHRTK010000029.1"/>
</dbReference>
<evidence type="ECO:0000313" key="1">
    <source>
        <dbReference type="EMBL" id="MFC3208867.1"/>
    </source>
</evidence>
<dbReference type="EMBL" id="JBHRTK010000029">
    <property type="protein sequence ID" value="MFC3208867.1"/>
    <property type="molecule type" value="Genomic_DNA"/>
</dbReference>
<evidence type="ECO:0000313" key="2">
    <source>
        <dbReference type="Proteomes" id="UP001595583"/>
    </source>
</evidence>
<dbReference type="InterPro" id="IPR019960">
    <property type="entry name" value="T1SS_VCA0849"/>
</dbReference>
<protein>
    <submittedName>
        <fullName evidence="1">Type I secretion C-terminal target domain-containing protein</fullName>
    </submittedName>
</protein>
<dbReference type="Proteomes" id="UP001595583">
    <property type="component" value="Unassembled WGS sequence"/>
</dbReference>
<comment type="caution">
    <text evidence="1">The sequence shown here is derived from an EMBL/GenBank/DDBJ whole genome shotgun (WGS) entry which is preliminary data.</text>
</comment>
<keyword evidence="2" id="KW-1185">Reference proteome</keyword>
<dbReference type="NCBIfam" id="TIGR03661">
    <property type="entry name" value="T1SS_VCA0849"/>
    <property type="match status" value="1"/>
</dbReference>
<gene>
    <name evidence="1" type="ORF">ACFOHJ_21815</name>
</gene>
<proteinExistence type="predicted"/>